<dbReference type="InterPro" id="IPR012442">
    <property type="entry name" value="DUF1645_plant"/>
</dbReference>
<organism evidence="2 3">
    <name type="scientific">Lactuca saligna</name>
    <name type="common">Willowleaf lettuce</name>
    <dbReference type="NCBI Taxonomy" id="75948"/>
    <lineage>
        <taxon>Eukaryota</taxon>
        <taxon>Viridiplantae</taxon>
        <taxon>Streptophyta</taxon>
        <taxon>Embryophyta</taxon>
        <taxon>Tracheophyta</taxon>
        <taxon>Spermatophyta</taxon>
        <taxon>Magnoliopsida</taxon>
        <taxon>eudicotyledons</taxon>
        <taxon>Gunneridae</taxon>
        <taxon>Pentapetalae</taxon>
        <taxon>asterids</taxon>
        <taxon>campanulids</taxon>
        <taxon>Asterales</taxon>
        <taxon>Asteraceae</taxon>
        <taxon>Cichorioideae</taxon>
        <taxon>Cichorieae</taxon>
        <taxon>Lactucinae</taxon>
        <taxon>Lactuca</taxon>
    </lineage>
</organism>
<keyword evidence="3" id="KW-1185">Reference proteome</keyword>
<evidence type="ECO:0000313" key="2">
    <source>
        <dbReference type="EMBL" id="CAI9277079.1"/>
    </source>
</evidence>
<name>A0AA35YN85_LACSI</name>
<accession>A0AA35YN85</accession>
<dbReference type="EMBL" id="OX465079">
    <property type="protein sequence ID" value="CAI9277079.1"/>
    <property type="molecule type" value="Genomic_DNA"/>
</dbReference>
<gene>
    <name evidence="2" type="ORF">LSALG_LOCUS17023</name>
</gene>
<sequence>MEQQLGETEGSGSSPSFSFYTSNSSTSTAAAKATGEEREEQGALFHEFGDSNEDDFEFSLKLTEEEVSARVMNSRGWTVYPLFNRDLLLKDEVDPEVHASDSITSSLGNLFIDKPEESSSCSSSEADELEALPSGTYCVWRPKTEGGSSPVMNKIKKSSSTGSGSKKWKIRYLLRRSNSQGKEPVVVLTPKQKRNSGEVSKVAGRLKAQTTPVHEQFYVQKRAENEMGKRKSYLPYRQVGLFSNVNGMGKMLPF</sequence>
<proteinExistence type="predicted"/>
<dbReference type="AlphaFoldDB" id="A0AA35YN85"/>
<feature type="compositionally biased region" description="Low complexity" evidence="1">
    <location>
        <begin position="1"/>
        <end position="33"/>
    </location>
</feature>
<dbReference type="PANTHER" id="PTHR33095:SF123">
    <property type="entry name" value="HMG BOX DOMAIN-CONTAINING PROTEIN"/>
    <property type="match status" value="1"/>
</dbReference>
<reference evidence="2" key="1">
    <citation type="submission" date="2023-04" db="EMBL/GenBank/DDBJ databases">
        <authorList>
            <person name="Vijverberg K."/>
            <person name="Xiong W."/>
            <person name="Schranz E."/>
        </authorList>
    </citation>
    <scope>NUCLEOTIDE SEQUENCE</scope>
</reference>
<dbReference type="Pfam" id="PF07816">
    <property type="entry name" value="DUF1645"/>
    <property type="match status" value="1"/>
</dbReference>
<feature type="region of interest" description="Disordered" evidence="1">
    <location>
        <begin position="1"/>
        <end position="46"/>
    </location>
</feature>
<dbReference type="PANTHER" id="PTHR33095">
    <property type="entry name" value="OS07G0619500 PROTEIN"/>
    <property type="match status" value="1"/>
</dbReference>
<evidence type="ECO:0000256" key="1">
    <source>
        <dbReference type="SAM" id="MobiDB-lite"/>
    </source>
</evidence>
<dbReference type="Proteomes" id="UP001177003">
    <property type="component" value="Chromosome 3"/>
</dbReference>
<protein>
    <submittedName>
        <fullName evidence="2">Uncharacterized protein</fullName>
    </submittedName>
</protein>
<evidence type="ECO:0000313" key="3">
    <source>
        <dbReference type="Proteomes" id="UP001177003"/>
    </source>
</evidence>